<reference evidence="2 3" key="1">
    <citation type="submission" date="2022-10" db="EMBL/GenBank/DDBJ databases">
        <authorList>
            <person name="Xie J."/>
            <person name="Shen N."/>
        </authorList>
    </citation>
    <scope>NUCLEOTIDE SEQUENCE [LARGE SCALE GENOMIC DNA]</scope>
    <source>
        <strain evidence="2 3">DSM 41681</strain>
    </source>
</reference>
<evidence type="ECO:0000259" key="1">
    <source>
        <dbReference type="Pfam" id="PF12146"/>
    </source>
</evidence>
<sequence>MDQTTEAGFFTRGFGPRPREGAPAVVLVHGLGLSGRYFVPLARRLAARGTAVLVPDLPGNVRSRAAAARAPDVDQLADALAHLHRRFSLAPTVLVANSVGCQVVAAFAAREPRMVSKLVLVGPALDPGASGWRQAGRLLRDAPREPLRMLALAVSDYLVTGPLRCAASFRHALRDSAESFEANLARIRVPTLVVRGAGDPIASRSWCRRVARLAGDGRTAEIPGAAHAAHYSAPDALVTLIQKFVADDPEGPA</sequence>
<dbReference type="Gene3D" id="3.40.50.1820">
    <property type="entry name" value="alpha/beta hydrolase"/>
    <property type="match status" value="1"/>
</dbReference>
<gene>
    <name evidence="2" type="ORF">OKJ48_14700</name>
</gene>
<dbReference type="InterPro" id="IPR050228">
    <property type="entry name" value="Carboxylesterase_BioH"/>
</dbReference>
<evidence type="ECO:0000313" key="2">
    <source>
        <dbReference type="EMBL" id="MEB3961487.1"/>
    </source>
</evidence>
<evidence type="ECO:0000313" key="3">
    <source>
        <dbReference type="Proteomes" id="UP001352223"/>
    </source>
</evidence>
<organism evidence="2 3">
    <name type="scientific">Streptomyces kunmingensis</name>
    <dbReference type="NCBI Taxonomy" id="68225"/>
    <lineage>
        <taxon>Bacteria</taxon>
        <taxon>Bacillati</taxon>
        <taxon>Actinomycetota</taxon>
        <taxon>Actinomycetes</taxon>
        <taxon>Kitasatosporales</taxon>
        <taxon>Streptomycetaceae</taxon>
        <taxon>Streptomyces</taxon>
    </lineage>
</organism>
<feature type="domain" description="Serine aminopeptidase S33" evidence="1">
    <location>
        <begin position="24"/>
        <end position="230"/>
    </location>
</feature>
<dbReference type="Pfam" id="PF12146">
    <property type="entry name" value="Hydrolase_4"/>
    <property type="match status" value="1"/>
</dbReference>
<dbReference type="EMBL" id="JAOZYB010000098">
    <property type="protein sequence ID" value="MEB3961487.1"/>
    <property type="molecule type" value="Genomic_DNA"/>
</dbReference>
<proteinExistence type="predicted"/>
<dbReference type="PANTHER" id="PTHR43194:SF2">
    <property type="entry name" value="PEROXISOMAL MEMBRANE PROTEIN LPX1"/>
    <property type="match status" value="1"/>
</dbReference>
<dbReference type="SUPFAM" id="SSF53474">
    <property type="entry name" value="alpha/beta-Hydrolases"/>
    <property type="match status" value="1"/>
</dbReference>
<dbReference type="InterPro" id="IPR022742">
    <property type="entry name" value="Hydrolase_4"/>
</dbReference>
<protein>
    <submittedName>
        <fullName evidence="2">Lysophospholipase</fullName>
    </submittedName>
</protein>
<dbReference type="PANTHER" id="PTHR43194">
    <property type="entry name" value="HYDROLASE ALPHA/BETA FOLD FAMILY"/>
    <property type="match status" value="1"/>
</dbReference>
<dbReference type="Proteomes" id="UP001352223">
    <property type="component" value="Unassembled WGS sequence"/>
</dbReference>
<dbReference type="InterPro" id="IPR029058">
    <property type="entry name" value="AB_hydrolase_fold"/>
</dbReference>
<dbReference type="RefSeq" id="WP_324768777.1">
    <property type="nucleotide sequence ID" value="NZ_BAAATS010000013.1"/>
</dbReference>
<keyword evidence="3" id="KW-1185">Reference proteome</keyword>
<name>A0ABU6CBC9_9ACTN</name>
<accession>A0ABU6CBC9</accession>
<comment type="caution">
    <text evidence="2">The sequence shown here is derived from an EMBL/GenBank/DDBJ whole genome shotgun (WGS) entry which is preliminary data.</text>
</comment>